<dbReference type="Proteomes" id="UP001139502">
    <property type="component" value="Unassembled WGS sequence"/>
</dbReference>
<dbReference type="InterPro" id="IPR029063">
    <property type="entry name" value="SAM-dependent_MTases_sf"/>
</dbReference>
<dbReference type="GO" id="GO:0003676">
    <property type="term" value="F:nucleic acid binding"/>
    <property type="evidence" value="ECO:0007669"/>
    <property type="project" value="InterPro"/>
</dbReference>
<dbReference type="GO" id="GO:0032259">
    <property type="term" value="P:methylation"/>
    <property type="evidence" value="ECO:0007669"/>
    <property type="project" value="UniProtKB-KW"/>
</dbReference>
<name>A0A9X2HMC1_9MICC</name>
<gene>
    <name evidence="7" type="ORF">NBM05_13455</name>
</gene>
<keyword evidence="8" id="KW-1185">Reference proteome</keyword>
<dbReference type="GO" id="GO:0008170">
    <property type="term" value="F:N-methyltransferase activity"/>
    <property type="evidence" value="ECO:0007669"/>
    <property type="project" value="UniProtKB-ARBA"/>
</dbReference>
<dbReference type="AlphaFoldDB" id="A0A9X2HMC1"/>
<organism evidence="7 8">
    <name type="scientific">Rothia santali</name>
    <dbReference type="NCBI Taxonomy" id="2949643"/>
    <lineage>
        <taxon>Bacteria</taxon>
        <taxon>Bacillati</taxon>
        <taxon>Actinomycetota</taxon>
        <taxon>Actinomycetes</taxon>
        <taxon>Micrococcales</taxon>
        <taxon>Micrococcaceae</taxon>
        <taxon>Rothia</taxon>
    </lineage>
</organism>
<dbReference type="GO" id="GO:0008276">
    <property type="term" value="F:protein methyltransferase activity"/>
    <property type="evidence" value="ECO:0007669"/>
    <property type="project" value="TreeGrafter"/>
</dbReference>
<dbReference type="GO" id="GO:0035657">
    <property type="term" value="C:eRF1 methyltransferase complex"/>
    <property type="evidence" value="ECO:0007669"/>
    <property type="project" value="TreeGrafter"/>
</dbReference>
<evidence type="ECO:0000256" key="3">
    <source>
        <dbReference type="ARBA" id="ARBA00022679"/>
    </source>
</evidence>
<keyword evidence="2 7" id="KW-0489">Methyltransferase</keyword>
<evidence type="ECO:0000313" key="7">
    <source>
        <dbReference type="EMBL" id="MCP3426988.1"/>
    </source>
</evidence>
<dbReference type="PROSITE" id="PS00092">
    <property type="entry name" value="N6_MTASE"/>
    <property type="match status" value="1"/>
</dbReference>
<sequence>MTSPAFSRVPKAPRSDDVEAVEALAQALAAVDFSADAIATLLGPGPSAALERDHLVPARHRVRRVLAGEVAVRPGQRRLAGAVDLFMLGGATSQEGADAVLGQGAFEALRALNLLEEAADGRWVAAVDLSPHASDAGAELWVASDLGAHQRPGALRRDHVLGIGRASLTLAQFTERRPVGSALDLGTGCGVQLFHLLAHARRVTATDVSLRALAFARFNLVLNAGALGLDPARLEERVELLEGSLLEPVAGREFDLVVSNPPFVITPRRAGEAEGDRYTYRDGGLPGDQLISALLEGLPGVLAPGGRAQLLGNWEIHETGPDTQEEWDVRPRGWIPATADAWVIQREELTPEDYAETWLRDASQQRDPEAFEAASLDYAADFASRGVAGVGFGMIWLRRPAEGTVPGAASLRRFEEIGHPVQQPLAPAVTAAVEAHDALSRMDDAALRAAHLTVAEDVTEERHQRPGAEHPGVILLRQGAGLRRTELLSTEAAGFVSACDGELSAGQILDALGALLGWEGEGPASDLLLHIWRLAEHGFLELPARS</sequence>
<evidence type="ECO:0000259" key="6">
    <source>
        <dbReference type="Pfam" id="PF23186"/>
    </source>
</evidence>
<evidence type="ECO:0000313" key="8">
    <source>
        <dbReference type="Proteomes" id="UP001139502"/>
    </source>
</evidence>
<dbReference type="SUPFAM" id="SSF53335">
    <property type="entry name" value="S-adenosyl-L-methionine-dependent methyltransferases"/>
    <property type="match status" value="1"/>
</dbReference>
<dbReference type="PANTHER" id="PTHR45875:SF1">
    <property type="entry name" value="METHYLTRANSFERASE N6AMT1"/>
    <property type="match status" value="1"/>
</dbReference>
<evidence type="ECO:0000256" key="1">
    <source>
        <dbReference type="ARBA" id="ARBA00006149"/>
    </source>
</evidence>
<keyword evidence="3" id="KW-0808">Transferase</keyword>
<feature type="domain" description="Methyltransferase small" evidence="5">
    <location>
        <begin position="166"/>
        <end position="264"/>
    </location>
</feature>
<proteinExistence type="inferred from homology"/>
<dbReference type="Pfam" id="PF05175">
    <property type="entry name" value="MTS"/>
    <property type="match status" value="1"/>
</dbReference>
<evidence type="ECO:0000256" key="4">
    <source>
        <dbReference type="ARBA" id="ARBA00022691"/>
    </source>
</evidence>
<dbReference type="Gene3D" id="3.40.50.150">
    <property type="entry name" value="Vaccinia Virus protein VP39"/>
    <property type="match status" value="1"/>
</dbReference>
<dbReference type="InterPro" id="IPR002052">
    <property type="entry name" value="DNA_methylase_N6_adenine_CS"/>
</dbReference>
<reference evidence="7" key="1">
    <citation type="submission" date="2022-06" db="EMBL/GenBank/DDBJ databases">
        <title>Rothia sp. isolated from sandalwood seedling.</title>
        <authorList>
            <person name="Tuikhar N."/>
            <person name="Kirdat K."/>
            <person name="Thorat V."/>
            <person name="Swetha P."/>
            <person name="Padma S."/>
            <person name="Sundararaj R."/>
            <person name="Yadav A."/>
        </authorList>
    </citation>
    <scope>NUCLEOTIDE SEQUENCE</scope>
    <source>
        <strain evidence="7">AR01</strain>
    </source>
</reference>
<dbReference type="CDD" id="cd02440">
    <property type="entry name" value="AdoMet_MTases"/>
    <property type="match status" value="1"/>
</dbReference>
<evidence type="ECO:0000256" key="2">
    <source>
        <dbReference type="ARBA" id="ARBA00022603"/>
    </source>
</evidence>
<dbReference type="Pfam" id="PF23186">
    <property type="entry name" value="DUF7059"/>
    <property type="match status" value="1"/>
</dbReference>
<dbReference type="GO" id="GO:0008757">
    <property type="term" value="F:S-adenosylmethionine-dependent methyltransferase activity"/>
    <property type="evidence" value="ECO:0007669"/>
    <property type="project" value="TreeGrafter"/>
</dbReference>
<feature type="domain" description="DUF7059" evidence="6">
    <location>
        <begin position="30"/>
        <end position="124"/>
    </location>
</feature>
<protein>
    <submittedName>
        <fullName evidence="7">Methyltransferase</fullName>
    </submittedName>
</protein>
<comment type="caution">
    <text evidence="7">The sequence shown here is derived from an EMBL/GenBank/DDBJ whole genome shotgun (WGS) entry which is preliminary data.</text>
</comment>
<dbReference type="RefSeq" id="WP_254168479.1">
    <property type="nucleotide sequence ID" value="NZ_JANAFB010000045.1"/>
</dbReference>
<dbReference type="EMBL" id="JANAFB010000045">
    <property type="protein sequence ID" value="MCP3426988.1"/>
    <property type="molecule type" value="Genomic_DNA"/>
</dbReference>
<dbReference type="PANTHER" id="PTHR45875">
    <property type="entry name" value="METHYLTRANSFERASE N6AMT1"/>
    <property type="match status" value="1"/>
</dbReference>
<dbReference type="InterPro" id="IPR007848">
    <property type="entry name" value="Small_mtfrase_dom"/>
</dbReference>
<dbReference type="InterPro" id="IPR052190">
    <property type="entry name" value="Euk-Arch_PrmC-MTase"/>
</dbReference>
<evidence type="ECO:0000259" key="5">
    <source>
        <dbReference type="Pfam" id="PF05175"/>
    </source>
</evidence>
<keyword evidence="4" id="KW-0949">S-adenosyl-L-methionine</keyword>
<comment type="similarity">
    <text evidence="1">Belongs to the eukaryotic/archaeal PrmC-related family.</text>
</comment>
<dbReference type="InterPro" id="IPR055487">
    <property type="entry name" value="DUF7059"/>
</dbReference>
<accession>A0A9X2HMC1</accession>